<feature type="compositionally biased region" description="Basic and acidic residues" evidence="9">
    <location>
        <begin position="61"/>
        <end position="71"/>
    </location>
</feature>
<keyword evidence="8" id="KW-0902">Two-component regulatory system</keyword>
<dbReference type="InterPro" id="IPR003594">
    <property type="entry name" value="HATPase_dom"/>
</dbReference>
<organism evidence="13 14">
    <name type="scientific">Actinomadura gamaensis</name>
    <dbReference type="NCBI Taxonomy" id="1763541"/>
    <lineage>
        <taxon>Bacteria</taxon>
        <taxon>Bacillati</taxon>
        <taxon>Actinomycetota</taxon>
        <taxon>Actinomycetes</taxon>
        <taxon>Streptosporangiales</taxon>
        <taxon>Thermomonosporaceae</taxon>
        <taxon>Actinomadura</taxon>
    </lineage>
</organism>
<comment type="caution">
    <text evidence="13">The sequence shown here is derived from an EMBL/GenBank/DDBJ whole genome shotgun (WGS) entry which is preliminary data.</text>
</comment>
<dbReference type="Pfam" id="PF02518">
    <property type="entry name" value="HATPase_c"/>
    <property type="match status" value="1"/>
</dbReference>
<gene>
    <name evidence="13" type="ORF">ACFPCY_29815</name>
</gene>
<dbReference type="Proteomes" id="UP001595872">
    <property type="component" value="Unassembled WGS sequence"/>
</dbReference>
<keyword evidence="7" id="KW-0067">ATP-binding</keyword>
<comment type="catalytic activity">
    <reaction evidence="1">
        <text>ATP + protein L-histidine = ADP + protein N-phospho-L-histidine.</text>
        <dbReference type="EC" id="2.7.13.3"/>
    </reaction>
</comment>
<dbReference type="CDD" id="cd16917">
    <property type="entry name" value="HATPase_UhpB-NarQ-NarX-like"/>
    <property type="match status" value="1"/>
</dbReference>
<feature type="transmembrane region" description="Helical" evidence="10">
    <location>
        <begin position="168"/>
        <end position="186"/>
    </location>
</feature>
<keyword evidence="10" id="KW-0472">Membrane</keyword>
<keyword evidence="14" id="KW-1185">Reference proteome</keyword>
<feature type="transmembrane region" description="Helical" evidence="10">
    <location>
        <begin position="123"/>
        <end position="139"/>
    </location>
</feature>
<keyword evidence="4" id="KW-0808">Transferase</keyword>
<evidence type="ECO:0000256" key="8">
    <source>
        <dbReference type="ARBA" id="ARBA00023012"/>
    </source>
</evidence>
<dbReference type="Gene3D" id="3.30.565.10">
    <property type="entry name" value="Histidine kinase-like ATPase, C-terminal domain"/>
    <property type="match status" value="1"/>
</dbReference>
<keyword evidence="10" id="KW-0812">Transmembrane</keyword>
<sequence length="436" mass="46484">MGSALGDRWNAVLRAAALPPPRLSRWAFAADVALALLLAAGTVNGTLHVSDSTDPSPVKFPRTEPPDRIDPPDPPDPPEAPPRPRPLPPGVTHVALSHPSLVLHLLLGVLTALPLVARRRYPLAALWAVAVATLLYHWGTPLDPTFTFASCVVAAYSAVLYSRYHWPAIASAVAVAVVTVTLRHSLLPQLRPGFLGFLALIPIGLVANAVHTWQQRVRVLEDEQEAATRRAVERERARIAQELHDVVTHNVSVMVVQAGAARMVLRDEPDRAEAALRAVESGGRTAMTELRHVMDLLTMDGEPEQADLAPRPGLDQVPALADRVRATGVQVDLTVGGDPSDLPEGMDLAAYRVVQESLTNTVKHAAGARVSILVEHAPDALTVEVVDTGGAPTSHAGNGRGLIGLRERVAVYGGTLENGPLPSGGYRVRAVFPAVR</sequence>
<evidence type="ECO:0000256" key="6">
    <source>
        <dbReference type="ARBA" id="ARBA00022777"/>
    </source>
</evidence>
<evidence type="ECO:0000313" key="14">
    <source>
        <dbReference type="Proteomes" id="UP001595872"/>
    </source>
</evidence>
<evidence type="ECO:0000256" key="2">
    <source>
        <dbReference type="ARBA" id="ARBA00012438"/>
    </source>
</evidence>
<dbReference type="PANTHER" id="PTHR24421">
    <property type="entry name" value="NITRATE/NITRITE SENSOR PROTEIN NARX-RELATED"/>
    <property type="match status" value="1"/>
</dbReference>
<evidence type="ECO:0000256" key="3">
    <source>
        <dbReference type="ARBA" id="ARBA00022553"/>
    </source>
</evidence>
<name>A0ABV9U6N3_9ACTN</name>
<feature type="region of interest" description="Disordered" evidence="9">
    <location>
        <begin position="48"/>
        <end position="90"/>
    </location>
</feature>
<evidence type="ECO:0000256" key="9">
    <source>
        <dbReference type="SAM" id="MobiDB-lite"/>
    </source>
</evidence>
<evidence type="ECO:0000256" key="5">
    <source>
        <dbReference type="ARBA" id="ARBA00022741"/>
    </source>
</evidence>
<accession>A0ABV9U6N3</accession>
<evidence type="ECO:0000256" key="7">
    <source>
        <dbReference type="ARBA" id="ARBA00022840"/>
    </source>
</evidence>
<dbReference type="SUPFAM" id="SSF55874">
    <property type="entry name" value="ATPase domain of HSP90 chaperone/DNA topoisomerase II/histidine kinase"/>
    <property type="match status" value="1"/>
</dbReference>
<evidence type="ECO:0000259" key="11">
    <source>
        <dbReference type="Pfam" id="PF02518"/>
    </source>
</evidence>
<feature type="transmembrane region" description="Helical" evidence="10">
    <location>
        <begin position="96"/>
        <end position="116"/>
    </location>
</feature>
<evidence type="ECO:0000256" key="10">
    <source>
        <dbReference type="SAM" id="Phobius"/>
    </source>
</evidence>
<dbReference type="EMBL" id="JBHSIT010000009">
    <property type="protein sequence ID" value="MFC4911533.1"/>
    <property type="molecule type" value="Genomic_DNA"/>
</dbReference>
<dbReference type="InterPro" id="IPR011712">
    <property type="entry name" value="Sig_transdc_His_kin_sub3_dim/P"/>
</dbReference>
<evidence type="ECO:0000256" key="1">
    <source>
        <dbReference type="ARBA" id="ARBA00000085"/>
    </source>
</evidence>
<keyword evidence="5" id="KW-0547">Nucleotide-binding</keyword>
<evidence type="ECO:0000259" key="12">
    <source>
        <dbReference type="Pfam" id="PF07730"/>
    </source>
</evidence>
<proteinExistence type="predicted"/>
<dbReference type="InterPro" id="IPR036890">
    <property type="entry name" value="HATPase_C_sf"/>
</dbReference>
<dbReference type="RefSeq" id="WP_378260710.1">
    <property type="nucleotide sequence ID" value="NZ_JBHSIT010000009.1"/>
</dbReference>
<protein>
    <recommendedName>
        <fullName evidence="2">histidine kinase</fullName>
        <ecNumber evidence="2">2.7.13.3</ecNumber>
    </recommendedName>
</protein>
<evidence type="ECO:0000313" key="13">
    <source>
        <dbReference type="EMBL" id="MFC4911533.1"/>
    </source>
</evidence>
<dbReference type="GO" id="GO:0016301">
    <property type="term" value="F:kinase activity"/>
    <property type="evidence" value="ECO:0007669"/>
    <property type="project" value="UniProtKB-KW"/>
</dbReference>
<keyword evidence="10" id="KW-1133">Transmembrane helix</keyword>
<dbReference type="Pfam" id="PF07730">
    <property type="entry name" value="HisKA_3"/>
    <property type="match status" value="1"/>
</dbReference>
<feature type="domain" description="Histidine kinase/HSP90-like ATPase" evidence="11">
    <location>
        <begin position="349"/>
        <end position="434"/>
    </location>
</feature>
<feature type="transmembrane region" description="Helical" evidence="10">
    <location>
        <begin position="192"/>
        <end position="210"/>
    </location>
</feature>
<reference evidence="14" key="1">
    <citation type="journal article" date="2019" name="Int. J. Syst. Evol. Microbiol.">
        <title>The Global Catalogue of Microorganisms (GCM) 10K type strain sequencing project: providing services to taxonomists for standard genome sequencing and annotation.</title>
        <authorList>
            <consortium name="The Broad Institute Genomics Platform"/>
            <consortium name="The Broad Institute Genome Sequencing Center for Infectious Disease"/>
            <person name="Wu L."/>
            <person name="Ma J."/>
        </authorList>
    </citation>
    <scope>NUCLEOTIDE SEQUENCE [LARGE SCALE GENOMIC DNA]</scope>
    <source>
        <strain evidence="14">KLKA75</strain>
    </source>
</reference>
<feature type="compositionally biased region" description="Pro residues" evidence="9">
    <location>
        <begin position="72"/>
        <end position="89"/>
    </location>
</feature>
<dbReference type="EC" id="2.7.13.3" evidence="2"/>
<keyword evidence="6 13" id="KW-0418">Kinase</keyword>
<feature type="domain" description="Signal transduction histidine kinase subgroup 3 dimerisation and phosphoacceptor" evidence="12">
    <location>
        <begin position="235"/>
        <end position="297"/>
    </location>
</feature>
<dbReference type="InterPro" id="IPR050482">
    <property type="entry name" value="Sensor_HK_TwoCompSys"/>
</dbReference>
<dbReference type="PANTHER" id="PTHR24421:SF10">
    <property type="entry name" value="NITRATE_NITRITE SENSOR PROTEIN NARQ"/>
    <property type="match status" value="1"/>
</dbReference>
<evidence type="ECO:0000256" key="4">
    <source>
        <dbReference type="ARBA" id="ARBA00022679"/>
    </source>
</evidence>
<dbReference type="Gene3D" id="1.20.5.1930">
    <property type="match status" value="1"/>
</dbReference>
<keyword evidence="3" id="KW-0597">Phosphoprotein</keyword>